<comment type="caution">
    <text evidence="2">The sequence shown here is derived from an EMBL/GenBank/DDBJ whole genome shotgun (WGS) entry which is preliminary data.</text>
</comment>
<dbReference type="STRING" id="1316194.A0A1Q5TGA6"/>
<reference evidence="2 3" key="1">
    <citation type="submission" date="2016-10" db="EMBL/GenBank/DDBJ databases">
        <title>Genome sequence of the ascomycete fungus Penicillium subrubescens.</title>
        <authorList>
            <person name="De Vries R.P."/>
            <person name="Peng M."/>
            <person name="Dilokpimol A."/>
            <person name="Hilden K."/>
            <person name="Makela M.R."/>
            <person name="Grigoriev I."/>
            <person name="Riley R."/>
            <person name="Granchi Z."/>
        </authorList>
    </citation>
    <scope>NUCLEOTIDE SEQUENCE [LARGE SCALE GENOMIC DNA]</scope>
    <source>
        <strain evidence="2 3">CBS 132785</strain>
    </source>
</reference>
<keyword evidence="3" id="KW-1185">Reference proteome</keyword>
<dbReference type="AlphaFoldDB" id="A0A1Q5TGA6"/>
<dbReference type="EMBL" id="MNBE01000664">
    <property type="protein sequence ID" value="OKO99268.1"/>
    <property type="molecule type" value="Genomic_DNA"/>
</dbReference>
<proteinExistence type="predicted"/>
<evidence type="ECO:0000256" key="1">
    <source>
        <dbReference type="SAM" id="SignalP"/>
    </source>
</evidence>
<feature type="signal peptide" evidence="1">
    <location>
        <begin position="1"/>
        <end position="18"/>
    </location>
</feature>
<name>A0A1Q5TGA6_9EURO</name>
<dbReference type="OrthoDB" id="5383967at2759"/>
<keyword evidence="1" id="KW-0732">Signal</keyword>
<dbReference type="Proteomes" id="UP000186955">
    <property type="component" value="Unassembled WGS sequence"/>
</dbReference>
<accession>A0A1Q5TGA6</accession>
<sequence>MLPITALAALALLPAIQAAPATSTSPQSVYKRCGPVSQYYNQKASDWDTYKTGDWLNNWWNHNTDLINKNTAGFAGAFGQWAIGNPDWTCRDDGSSSDCDLNLCDNRVLNDRGNDIRPSYYVLESVNRLHSYFTGVGQAFSTAALGAALSKDEWATTFYKDKDDKDATVLKEVLNAVVTVIGIGASFAGLGGGQVVGAFAGAGAALAGGANAAAGIVLGTHKDDTFQKSADLGAILGSIVVDSLKSFTTANNQLMGGKSYNNADIRSYISHGAFLDFPGVDKNTVTDSMTSMLIGTAINSLYRRQKIFIMGGGACNDNQGIGSGPQQAVVCRDGKAWYLYYWQENDVISTTSHQWGWVASPPGADKLGSNEYASVTVQDIINSSLDAYNVAGYNYNADTARARAEDAISNAWASPGAKGAAWEGIFTVPVCDVGNAVGADYEDKQYILQPYGHDSRPVWCGAICGGDLQKTKDFIHAANMDGFKSPKHLCKSAPGY</sequence>
<gene>
    <name evidence="2" type="ORF">PENSUB_8655</name>
</gene>
<evidence type="ECO:0000313" key="3">
    <source>
        <dbReference type="Proteomes" id="UP000186955"/>
    </source>
</evidence>
<organism evidence="2 3">
    <name type="scientific">Penicillium subrubescens</name>
    <dbReference type="NCBI Taxonomy" id="1316194"/>
    <lineage>
        <taxon>Eukaryota</taxon>
        <taxon>Fungi</taxon>
        <taxon>Dikarya</taxon>
        <taxon>Ascomycota</taxon>
        <taxon>Pezizomycotina</taxon>
        <taxon>Eurotiomycetes</taxon>
        <taxon>Eurotiomycetidae</taxon>
        <taxon>Eurotiales</taxon>
        <taxon>Aspergillaceae</taxon>
        <taxon>Penicillium</taxon>
    </lineage>
</organism>
<evidence type="ECO:0000313" key="2">
    <source>
        <dbReference type="EMBL" id="OKO99268.1"/>
    </source>
</evidence>
<feature type="chain" id="PRO_5012343769" evidence="1">
    <location>
        <begin position="19"/>
        <end position="496"/>
    </location>
</feature>
<protein>
    <submittedName>
        <fullName evidence="2">Uncharacterized protein</fullName>
    </submittedName>
</protein>